<proteinExistence type="predicted"/>
<protein>
    <recommendedName>
        <fullName evidence="2">Neprosin PEP catalytic domain-containing protein</fullName>
    </recommendedName>
</protein>
<dbReference type="Proteomes" id="UP001202328">
    <property type="component" value="Unassembled WGS sequence"/>
</dbReference>
<accession>A0AAD4XWD7</accession>
<dbReference type="PROSITE" id="PS52045">
    <property type="entry name" value="NEPROSIN_PEP_CD"/>
    <property type="match status" value="1"/>
</dbReference>
<keyword evidence="1" id="KW-0732">Signal</keyword>
<dbReference type="InterPro" id="IPR053168">
    <property type="entry name" value="Glutamic_endopeptidase"/>
</dbReference>
<dbReference type="InterPro" id="IPR025521">
    <property type="entry name" value="Neprosin_propep"/>
</dbReference>
<feature type="signal peptide" evidence="1">
    <location>
        <begin position="1"/>
        <end position="25"/>
    </location>
</feature>
<dbReference type="AlphaFoldDB" id="A0AAD4XWD7"/>
<dbReference type="EMBL" id="JAJJMB010000440">
    <property type="protein sequence ID" value="KAI3962149.1"/>
    <property type="molecule type" value="Genomic_DNA"/>
</dbReference>
<name>A0AAD4XWD7_9MAGN</name>
<gene>
    <name evidence="3" type="ORF">MKW98_005780</name>
</gene>
<evidence type="ECO:0000259" key="2">
    <source>
        <dbReference type="PROSITE" id="PS52045"/>
    </source>
</evidence>
<evidence type="ECO:0000313" key="4">
    <source>
        <dbReference type="Proteomes" id="UP001202328"/>
    </source>
</evidence>
<evidence type="ECO:0000256" key="1">
    <source>
        <dbReference type="SAM" id="SignalP"/>
    </source>
</evidence>
<evidence type="ECO:0000313" key="3">
    <source>
        <dbReference type="EMBL" id="KAI3962149.1"/>
    </source>
</evidence>
<organism evidence="3 4">
    <name type="scientific">Papaver atlanticum</name>
    <dbReference type="NCBI Taxonomy" id="357466"/>
    <lineage>
        <taxon>Eukaryota</taxon>
        <taxon>Viridiplantae</taxon>
        <taxon>Streptophyta</taxon>
        <taxon>Embryophyta</taxon>
        <taxon>Tracheophyta</taxon>
        <taxon>Spermatophyta</taxon>
        <taxon>Magnoliopsida</taxon>
        <taxon>Ranunculales</taxon>
        <taxon>Papaveraceae</taxon>
        <taxon>Papaveroideae</taxon>
        <taxon>Papaver</taxon>
    </lineage>
</organism>
<dbReference type="Pfam" id="PF14365">
    <property type="entry name" value="Neprosin_AP"/>
    <property type="match status" value="1"/>
</dbReference>
<dbReference type="InterPro" id="IPR004314">
    <property type="entry name" value="Neprosin"/>
</dbReference>
<dbReference type="PANTHER" id="PTHR31589:SF221">
    <property type="entry name" value="LIGASE, PUTATIVE (DUF239)-RELATED"/>
    <property type="match status" value="1"/>
</dbReference>
<dbReference type="Pfam" id="PF03080">
    <property type="entry name" value="Neprosin"/>
    <property type="match status" value="1"/>
</dbReference>
<feature type="chain" id="PRO_5042296699" description="Neprosin PEP catalytic domain-containing protein" evidence="1">
    <location>
        <begin position="26"/>
        <end position="386"/>
    </location>
</feature>
<sequence>MSKFMYLACWLLILTILINEDSVEGRVIMNKAIVKTIKVGADEIIDCYDIYKQPSLNHPLLRNHTIQMTPSSYPKGMKLDNIGTLQLTQTWQKYGSCPDRTVPIRKEGKNYKHTPLHKHNPLSSYETHDTSQKDGILEGHEYAGITMGGNFLGVQAKINLWKPLTETRNEMSVSQIWVEAGQLGDINTIELGWIVNPTLYGDDNTRFFIYWTAAAYNHSGCYNNQCNGFVLTTSDICLGGDFSEVSTLNGSQKDATFGVHKDQKTGHWWVRLQGIDVGYYPSSLFTTLSTTATRLNFGGEIFNTKSYGHHTSTEMGSGHLPSEGGLGTSSYFNEIQVVDENNVTKDPKDFEIHVTNPDCYDLKVHKDHTNGFGFNYGGPGYNSKCL</sequence>
<comment type="caution">
    <text evidence="3">The sequence shown here is derived from an EMBL/GenBank/DDBJ whole genome shotgun (WGS) entry which is preliminary data.</text>
</comment>
<feature type="domain" description="Neprosin PEP catalytic" evidence="2">
    <location>
        <begin position="127"/>
        <end position="386"/>
    </location>
</feature>
<keyword evidence="4" id="KW-1185">Reference proteome</keyword>
<reference evidence="3" key="1">
    <citation type="submission" date="2022-04" db="EMBL/GenBank/DDBJ databases">
        <title>A functionally conserved STORR gene fusion in Papaver species that diverged 16.8 million years ago.</title>
        <authorList>
            <person name="Catania T."/>
        </authorList>
    </citation>
    <scope>NUCLEOTIDE SEQUENCE</scope>
    <source>
        <strain evidence="3">S-188037</strain>
    </source>
</reference>
<dbReference type="PANTHER" id="PTHR31589">
    <property type="entry name" value="PROTEIN, PUTATIVE (DUF239)-RELATED-RELATED"/>
    <property type="match status" value="1"/>
</dbReference>
<dbReference type="Gene3D" id="3.90.1320.10">
    <property type="entry name" value="Outer-capsid protein sigma 3, large lobe"/>
    <property type="match status" value="1"/>
</dbReference>